<dbReference type="EMBL" id="QFPJ01000035">
    <property type="protein sequence ID" value="PZQ21164.1"/>
    <property type="molecule type" value="Genomic_DNA"/>
</dbReference>
<proteinExistence type="predicted"/>
<dbReference type="Proteomes" id="UP000248597">
    <property type="component" value="Unassembled WGS sequence"/>
</dbReference>
<dbReference type="AlphaFoldDB" id="A0A2W5KYT4"/>
<evidence type="ECO:0000313" key="1">
    <source>
        <dbReference type="EMBL" id="PZQ21164.1"/>
    </source>
</evidence>
<evidence type="ECO:0000313" key="2">
    <source>
        <dbReference type="Proteomes" id="UP000248597"/>
    </source>
</evidence>
<comment type="caution">
    <text evidence="1">The sequence shown here is derived from an EMBL/GenBank/DDBJ whole genome shotgun (WGS) entry which is preliminary data.</text>
</comment>
<sequence>MSIILTVTTAGRAALVNAEGTGTDPVEIAEVGFTEAAFVPAPSQTALPGEFKRVDALGGTVLAPDMIHVLARDETADEYALRGFALYLEDGTLFAIYGQASPILNKTPATPTMLALDIKFEDIDAALVTFGDTNFILPPATETVQGIAELATQAEANAGTDDERIVTPKKGKAALLPWLLAQDGAGSGIDADLLDGKEGAEYALLASPTFTGDPRAPHAAQFDNDTSLATTAFVQRALGNMRGVIQINEGGAIAYHEAGSVVILGGGGESTVTLPSGATLPDGAAFHFFCQGATWTIERAGADVIAVGTASGGSAVTSVTISGSDFCTITWRAAGAWVVTNGTPLLAIGGGIMSTKAPVPTLEAGVGQWVPPIVDGTGIYVPAGGTWAYSIYNNGQGYTGIAAGGTRVFTPGTLNWAFGFCWRMA</sequence>
<reference evidence="1 2" key="1">
    <citation type="submission" date="2017-08" db="EMBL/GenBank/DDBJ databases">
        <title>Infants hospitalized years apart are colonized by the same room-sourced microbial strains.</title>
        <authorList>
            <person name="Brooks B."/>
            <person name="Olm M.R."/>
            <person name="Firek B.A."/>
            <person name="Baker R."/>
            <person name="Thomas B.C."/>
            <person name="Morowitz M.J."/>
            <person name="Banfield J.F."/>
        </authorList>
    </citation>
    <scope>NUCLEOTIDE SEQUENCE [LARGE SCALE GENOMIC DNA]</scope>
    <source>
        <strain evidence="1">S2_005_003_R2_47</strain>
    </source>
</reference>
<evidence type="ECO:0008006" key="3">
    <source>
        <dbReference type="Google" id="ProtNLM"/>
    </source>
</evidence>
<gene>
    <name evidence="1" type="ORF">DI569_12940</name>
</gene>
<accession>A0A2W5KYT4</accession>
<organism evidence="1 2">
    <name type="scientific">Sphingopyxis macrogoltabida</name>
    <name type="common">Sphingomonas macrogoltabidus</name>
    <dbReference type="NCBI Taxonomy" id="33050"/>
    <lineage>
        <taxon>Bacteria</taxon>
        <taxon>Pseudomonadati</taxon>
        <taxon>Pseudomonadota</taxon>
        <taxon>Alphaproteobacteria</taxon>
        <taxon>Sphingomonadales</taxon>
        <taxon>Sphingomonadaceae</taxon>
        <taxon>Sphingopyxis</taxon>
    </lineage>
</organism>
<protein>
    <recommendedName>
        <fullName evidence="3">Phage tail protein</fullName>
    </recommendedName>
</protein>
<name>A0A2W5KYT4_SPHMC</name>